<evidence type="ECO:0000256" key="3">
    <source>
        <dbReference type="ARBA" id="ARBA00006870"/>
    </source>
</evidence>
<evidence type="ECO:0000256" key="10">
    <source>
        <dbReference type="PIRNR" id="PIRNR017385"/>
    </source>
</evidence>
<dbReference type="GO" id="GO:0005886">
    <property type="term" value="C:plasma membrane"/>
    <property type="evidence" value="ECO:0007669"/>
    <property type="project" value="UniProtKB-SubCell"/>
</dbReference>
<evidence type="ECO:0000256" key="2">
    <source>
        <dbReference type="ARBA" id="ARBA00004651"/>
    </source>
</evidence>
<evidence type="ECO:0000256" key="7">
    <source>
        <dbReference type="ARBA" id="ARBA00022989"/>
    </source>
</evidence>
<evidence type="ECO:0000256" key="4">
    <source>
        <dbReference type="ARBA" id="ARBA00022475"/>
    </source>
</evidence>
<comment type="subcellular location">
    <subcellularLocation>
        <location evidence="2">Cell membrane</location>
        <topology evidence="2">Multi-pass membrane protein</topology>
    </subcellularLocation>
</comment>
<name>A0A249K8Y3_9ACTN</name>
<keyword evidence="7 11" id="KW-1133">Transmembrane helix</keyword>
<keyword evidence="5 11" id="KW-0812">Transmembrane</keyword>
<accession>A0A249K8Y3</accession>
<dbReference type="EC" id="7.1.1.9" evidence="10"/>
<comment type="function">
    <text evidence="1 10">Part of cytochrome c oxidase, its function is unknown.</text>
</comment>
<evidence type="ECO:0000256" key="9">
    <source>
        <dbReference type="ARBA" id="ARBA00047816"/>
    </source>
</evidence>
<dbReference type="InterPro" id="IPR021050">
    <property type="entry name" value="Cyt_c_oxidase_su4_actinobac"/>
</dbReference>
<keyword evidence="13" id="KW-1185">Reference proteome</keyword>
<dbReference type="EMBL" id="CP016771">
    <property type="protein sequence ID" value="ASY13242.1"/>
    <property type="molecule type" value="Genomic_DNA"/>
</dbReference>
<dbReference type="PIRSF" id="PIRSF017385">
    <property type="entry name" value="CtaF"/>
    <property type="match status" value="1"/>
</dbReference>
<organism evidence="12 13">
    <name type="scientific">Candidatus Nanopelagicus hibericus</name>
    <dbReference type="NCBI Taxonomy" id="1884915"/>
    <lineage>
        <taxon>Bacteria</taxon>
        <taxon>Bacillati</taxon>
        <taxon>Actinomycetota</taxon>
        <taxon>Actinomycetes</taxon>
        <taxon>Candidatus Nanopelagicales</taxon>
        <taxon>Candidatus Nanopelagicaceae</taxon>
        <taxon>Candidatus Nanopelagicus</taxon>
    </lineage>
</organism>
<evidence type="ECO:0000256" key="11">
    <source>
        <dbReference type="SAM" id="Phobius"/>
    </source>
</evidence>
<evidence type="ECO:0000313" key="13">
    <source>
        <dbReference type="Proteomes" id="UP000217171"/>
    </source>
</evidence>
<comment type="catalytic activity">
    <reaction evidence="9 10">
        <text>4 Fe(II)-[cytochrome c] + O2 + 8 H(+)(in) = 4 Fe(III)-[cytochrome c] + 2 H2O + 4 H(+)(out)</text>
        <dbReference type="Rhea" id="RHEA:11436"/>
        <dbReference type="Rhea" id="RHEA-COMP:10350"/>
        <dbReference type="Rhea" id="RHEA-COMP:14399"/>
        <dbReference type="ChEBI" id="CHEBI:15377"/>
        <dbReference type="ChEBI" id="CHEBI:15378"/>
        <dbReference type="ChEBI" id="CHEBI:15379"/>
        <dbReference type="ChEBI" id="CHEBI:29033"/>
        <dbReference type="ChEBI" id="CHEBI:29034"/>
        <dbReference type="EC" id="7.1.1.9"/>
    </reaction>
</comment>
<dbReference type="OrthoDB" id="5244617at2"/>
<dbReference type="Pfam" id="PF12270">
    <property type="entry name" value="Cyt_c_ox_IV"/>
    <property type="match status" value="1"/>
</dbReference>
<comment type="similarity">
    <text evidence="3 10">Belongs to the cytochrome c oxidase bacterial subunit CtaF family.</text>
</comment>
<dbReference type="Proteomes" id="UP000217171">
    <property type="component" value="Chromosome"/>
</dbReference>
<protein>
    <recommendedName>
        <fullName evidence="10">Cytochrome c oxidase polypeptide 4</fullName>
        <ecNumber evidence="10">7.1.1.9</ecNumber>
    </recommendedName>
    <alternativeName>
        <fullName evidence="10">Cytochrome aa3 subunit 4</fullName>
    </alternativeName>
    <alternativeName>
        <fullName evidence="10">Cytochrome c oxidase polypeptide IV</fullName>
    </alternativeName>
</protein>
<keyword evidence="4 10" id="KW-1003">Cell membrane</keyword>
<dbReference type="RefSeq" id="WP_095672320.1">
    <property type="nucleotide sequence ID" value="NZ_CP016771.1"/>
</dbReference>
<dbReference type="GO" id="GO:0022900">
    <property type="term" value="P:electron transport chain"/>
    <property type="evidence" value="ECO:0007669"/>
    <property type="project" value="InterPro"/>
</dbReference>
<proteinExistence type="inferred from homology"/>
<evidence type="ECO:0000256" key="5">
    <source>
        <dbReference type="ARBA" id="ARBA00022692"/>
    </source>
</evidence>
<keyword evidence="8 10" id="KW-0472">Membrane</keyword>
<comment type="subunit">
    <text evidence="10">Associates with subunits I, II and III to form cytochrome c oxidase.</text>
</comment>
<gene>
    <name evidence="12" type="ORF">B1s21160_02650</name>
</gene>
<sequence>MKTSWILFVGLSLFYVILAVIYWQVGGEPVGITAISLSAGLALIVGFYLWFTSRRLGNLLPEDNQQGEIADSAGEIGFFSPHSWWPLPVALSACAMGVGLVIGWWLVLIALGSLLISILGFVLEYERPSSSVH</sequence>
<feature type="transmembrane region" description="Helical" evidence="11">
    <location>
        <begin position="6"/>
        <end position="23"/>
    </location>
</feature>
<evidence type="ECO:0000313" key="12">
    <source>
        <dbReference type="EMBL" id="ASY13242.1"/>
    </source>
</evidence>
<evidence type="ECO:0000256" key="6">
    <source>
        <dbReference type="ARBA" id="ARBA00022967"/>
    </source>
</evidence>
<feature type="transmembrane region" description="Helical" evidence="11">
    <location>
        <begin position="90"/>
        <end position="123"/>
    </location>
</feature>
<dbReference type="GO" id="GO:0004129">
    <property type="term" value="F:cytochrome-c oxidase activity"/>
    <property type="evidence" value="ECO:0007669"/>
    <property type="project" value="UniProtKB-EC"/>
</dbReference>
<evidence type="ECO:0000256" key="1">
    <source>
        <dbReference type="ARBA" id="ARBA00002536"/>
    </source>
</evidence>
<reference evidence="12 13" key="1">
    <citation type="submission" date="2016-07" db="EMBL/GenBank/DDBJ databases">
        <title>High microdiversification within the ubiquitous acI lineage of Actinobacteria.</title>
        <authorList>
            <person name="Neuenschwander S.M."/>
            <person name="Salcher M."/>
            <person name="Ghai R."/>
            <person name="Pernthaler J."/>
        </authorList>
    </citation>
    <scope>NUCLEOTIDE SEQUENCE [LARGE SCALE GENOMIC DNA]</scope>
    <source>
        <strain evidence="12">MMS-21-160</strain>
    </source>
</reference>
<dbReference type="KEGG" id="nhi:B1s21160_02650"/>
<dbReference type="AlphaFoldDB" id="A0A249K8Y3"/>
<keyword evidence="6 10" id="KW-1278">Translocase</keyword>
<feature type="transmembrane region" description="Helical" evidence="11">
    <location>
        <begin position="30"/>
        <end position="51"/>
    </location>
</feature>
<evidence type="ECO:0000256" key="8">
    <source>
        <dbReference type="ARBA" id="ARBA00023136"/>
    </source>
</evidence>